<dbReference type="Proteomes" id="UP000619260">
    <property type="component" value="Unassembled WGS sequence"/>
</dbReference>
<evidence type="ECO:0000313" key="2">
    <source>
        <dbReference type="EMBL" id="GIJ46759.1"/>
    </source>
</evidence>
<reference evidence="2" key="1">
    <citation type="submission" date="2021-01" db="EMBL/GenBank/DDBJ databases">
        <title>Whole genome shotgun sequence of Virgisporangium aliadipatigenens NBRC 105644.</title>
        <authorList>
            <person name="Komaki H."/>
            <person name="Tamura T."/>
        </authorList>
    </citation>
    <scope>NUCLEOTIDE SEQUENCE</scope>
    <source>
        <strain evidence="2">NBRC 105644</strain>
    </source>
</reference>
<dbReference type="AlphaFoldDB" id="A0A8J3YK14"/>
<evidence type="ECO:0000313" key="3">
    <source>
        <dbReference type="Proteomes" id="UP000619260"/>
    </source>
</evidence>
<dbReference type="Pfam" id="PF19040">
    <property type="entry name" value="SGNH"/>
    <property type="match status" value="1"/>
</dbReference>
<dbReference type="InterPro" id="IPR043968">
    <property type="entry name" value="SGNH"/>
</dbReference>
<accession>A0A8J3YK14</accession>
<name>A0A8J3YK14_9ACTN</name>
<organism evidence="2 3">
    <name type="scientific">Virgisporangium aliadipatigenens</name>
    <dbReference type="NCBI Taxonomy" id="741659"/>
    <lineage>
        <taxon>Bacteria</taxon>
        <taxon>Bacillati</taxon>
        <taxon>Actinomycetota</taxon>
        <taxon>Actinomycetes</taxon>
        <taxon>Micromonosporales</taxon>
        <taxon>Micromonosporaceae</taxon>
        <taxon>Virgisporangium</taxon>
    </lineage>
</organism>
<dbReference type="EMBL" id="BOPF01000012">
    <property type="protein sequence ID" value="GIJ46759.1"/>
    <property type="molecule type" value="Genomic_DNA"/>
</dbReference>
<protein>
    <recommendedName>
        <fullName evidence="1">SGNH domain-containing protein</fullName>
    </recommendedName>
</protein>
<evidence type="ECO:0000259" key="1">
    <source>
        <dbReference type="Pfam" id="PF19040"/>
    </source>
</evidence>
<proteinExistence type="predicted"/>
<feature type="domain" description="SGNH" evidence="1">
    <location>
        <begin position="2"/>
        <end position="182"/>
    </location>
</feature>
<sequence length="191" mass="19972">MVTYVKGSCPFAGETFPVPGPRAQPDCRRWSANVRAALLGDDRPDPVLTTSGRYPLAFGEPVPAPALFVDGLRPTWSELADAGLPVAVLVDTPVMATNVAECVTANRDRLTRCATPRARATNRAAAAAQLEAARGLNGVSLVDLTAAVCPADPCAPVIGGVLFYRDNNHLTGTYARSLAPRLSAALPQPPA</sequence>
<keyword evidence="3" id="KW-1185">Reference proteome</keyword>
<gene>
    <name evidence="2" type="ORF">Val02_36450</name>
</gene>
<comment type="caution">
    <text evidence="2">The sequence shown here is derived from an EMBL/GenBank/DDBJ whole genome shotgun (WGS) entry which is preliminary data.</text>
</comment>